<name>A0A382GPJ4_9ZZZZ</name>
<keyword evidence="1" id="KW-0812">Transmembrane</keyword>
<gene>
    <name evidence="2" type="ORF">METZ01_LOCUS229910</name>
</gene>
<keyword evidence="1" id="KW-0472">Membrane</keyword>
<accession>A0A382GPJ4</accession>
<dbReference type="EMBL" id="UINC01056709">
    <property type="protein sequence ID" value="SVB77056.1"/>
    <property type="molecule type" value="Genomic_DNA"/>
</dbReference>
<reference evidence="2" key="1">
    <citation type="submission" date="2018-05" db="EMBL/GenBank/DDBJ databases">
        <authorList>
            <person name="Lanie J.A."/>
            <person name="Ng W.-L."/>
            <person name="Kazmierczak K.M."/>
            <person name="Andrzejewski T.M."/>
            <person name="Davidsen T.M."/>
            <person name="Wayne K.J."/>
            <person name="Tettelin H."/>
            <person name="Glass J.I."/>
            <person name="Rusch D."/>
            <person name="Podicherti R."/>
            <person name="Tsui H.-C.T."/>
            <person name="Winkler M.E."/>
        </authorList>
    </citation>
    <scope>NUCLEOTIDE SEQUENCE</scope>
</reference>
<evidence type="ECO:0000313" key="2">
    <source>
        <dbReference type="EMBL" id="SVB77056.1"/>
    </source>
</evidence>
<feature type="transmembrane region" description="Helical" evidence="1">
    <location>
        <begin position="25"/>
        <end position="45"/>
    </location>
</feature>
<evidence type="ECO:0000256" key="1">
    <source>
        <dbReference type="SAM" id="Phobius"/>
    </source>
</evidence>
<feature type="non-terminal residue" evidence="2">
    <location>
        <position position="1"/>
    </location>
</feature>
<sequence length="176" mass="20793">VTDSHTAFIVRVHSRRDTDMDWDQLATVSQLLTGVATLAVAVFLWNQLKVQHRDSERDFAFANETKQQDLLASYYSDESAANLLWKAAQAYESLSPVELNRFRLMYQQMYLHQLNSWRLKRDGDDLRRWRLQWERILAAPGQRRYLEEFGRPILELDPGLREFVEEIYQELESQAA</sequence>
<protein>
    <submittedName>
        <fullName evidence="2">Uncharacterized protein</fullName>
    </submittedName>
</protein>
<proteinExistence type="predicted"/>
<dbReference type="AlphaFoldDB" id="A0A382GPJ4"/>
<organism evidence="2">
    <name type="scientific">marine metagenome</name>
    <dbReference type="NCBI Taxonomy" id="408172"/>
    <lineage>
        <taxon>unclassified sequences</taxon>
        <taxon>metagenomes</taxon>
        <taxon>ecological metagenomes</taxon>
    </lineage>
</organism>
<keyword evidence="1" id="KW-1133">Transmembrane helix</keyword>